<evidence type="ECO:0000313" key="1">
    <source>
        <dbReference type="EMBL" id="KAJ9060367.1"/>
    </source>
</evidence>
<comment type="caution">
    <text evidence="1">The sequence shown here is derived from an EMBL/GenBank/DDBJ whole genome shotgun (WGS) entry which is preliminary data.</text>
</comment>
<protein>
    <submittedName>
        <fullName evidence="1">Uncharacterized protein</fullName>
    </submittedName>
</protein>
<sequence length="142" mass="15314">MLVSHLAATEDAVDATNKLVDNSTLVKLQDSEILAVNNQVEFQAEDANQLSTSHQQSSPAQTKSPKFQSTLPKPLSTTYQKPVPKSWESKSPQGLSSNQTNGIKPTVVIHMCAVLQARVDLASNKGNMLKSDNVWLAGDAVN</sequence>
<gene>
    <name evidence="1" type="ORF">DSO57_1031598</name>
</gene>
<reference evidence="1" key="1">
    <citation type="submission" date="2022-04" db="EMBL/GenBank/DDBJ databases">
        <title>Genome of the entomopathogenic fungus Entomophthora muscae.</title>
        <authorList>
            <person name="Elya C."/>
            <person name="Lovett B.R."/>
            <person name="Lee E."/>
            <person name="Macias A.M."/>
            <person name="Hajek A.E."/>
            <person name="De Bivort B.L."/>
            <person name="Kasson M.T."/>
            <person name="De Fine Licht H.H."/>
            <person name="Stajich J.E."/>
        </authorList>
    </citation>
    <scope>NUCLEOTIDE SEQUENCE</scope>
    <source>
        <strain evidence="1">Berkeley</strain>
    </source>
</reference>
<dbReference type="Proteomes" id="UP001165960">
    <property type="component" value="Unassembled WGS sequence"/>
</dbReference>
<name>A0ACC2SD87_9FUNG</name>
<accession>A0ACC2SD87</accession>
<proteinExistence type="predicted"/>
<dbReference type="EMBL" id="QTSX02005199">
    <property type="protein sequence ID" value="KAJ9060367.1"/>
    <property type="molecule type" value="Genomic_DNA"/>
</dbReference>
<evidence type="ECO:0000313" key="2">
    <source>
        <dbReference type="Proteomes" id="UP001165960"/>
    </source>
</evidence>
<organism evidence="1 2">
    <name type="scientific">Entomophthora muscae</name>
    <dbReference type="NCBI Taxonomy" id="34485"/>
    <lineage>
        <taxon>Eukaryota</taxon>
        <taxon>Fungi</taxon>
        <taxon>Fungi incertae sedis</taxon>
        <taxon>Zoopagomycota</taxon>
        <taxon>Entomophthoromycotina</taxon>
        <taxon>Entomophthoromycetes</taxon>
        <taxon>Entomophthorales</taxon>
        <taxon>Entomophthoraceae</taxon>
        <taxon>Entomophthora</taxon>
    </lineage>
</organism>
<keyword evidence="2" id="KW-1185">Reference proteome</keyword>